<comment type="function">
    <text evidence="15">As part of the heme biosynthetic pathway, catalyzes the sequential polymerization of four molecules of porphobilinogen to form hydroxymethylbilane, also known as preuroporphyrinogen. Catalysis begins with the assembly of the dipyrromethane cofactor by the apoenzyme from two molecules of porphobilinogen or from preuroporphyrinogen. The covalently linked cofactor acts as a primer, around which the tetrapyrrole product is assembled. In the last step of catalysis, the product, preuroporphyrinogen, is released, leaving the cofactor bound to the holodeaminase intact.</text>
</comment>
<keyword evidence="11" id="KW-0007">Acetylation</keyword>
<dbReference type="FunFam" id="3.40.190.10:FF:000005">
    <property type="entry name" value="Porphobilinogen deaminase"/>
    <property type="match status" value="1"/>
</dbReference>
<dbReference type="PRINTS" id="PR00151">
    <property type="entry name" value="PORPHBDMNASE"/>
</dbReference>
<dbReference type="InterPro" id="IPR022418">
    <property type="entry name" value="Porphobilinogen_deaminase_C"/>
</dbReference>
<reference evidence="18" key="1">
    <citation type="submission" date="2022-03" db="EMBL/GenBank/DDBJ databases">
        <authorList>
            <person name="Alioto T."/>
            <person name="Alioto T."/>
            <person name="Gomez Garrido J."/>
        </authorList>
    </citation>
    <scope>NUCLEOTIDE SEQUENCE</scope>
</reference>
<evidence type="ECO:0000256" key="3">
    <source>
        <dbReference type="ARBA" id="ARBA00004735"/>
    </source>
</evidence>
<feature type="domain" description="Porphobilinogen deaminase N-terminal" evidence="16">
    <location>
        <begin position="31"/>
        <end position="242"/>
    </location>
</feature>
<dbReference type="PROSITE" id="PS00533">
    <property type="entry name" value="PORPHOBILINOGEN_DEAM"/>
    <property type="match status" value="1"/>
</dbReference>
<dbReference type="InterPro" id="IPR022419">
    <property type="entry name" value="Porphobilin_deaminase_cofac_BS"/>
</dbReference>
<dbReference type="NCBIfam" id="TIGR00212">
    <property type="entry name" value="hemC"/>
    <property type="match status" value="1"/>
</dbReference>
<comment type="subcellular location">
    <subcellularLocation>
        <location evidence="2">Cytoplasm</location>
        <location evidence="2">Cytosol</location>
    </subcellularLocation>
</comment>
<organism evidence="18 19">
    <name type="scientific">Pelobates cultripes</name>
    <name type="common">Western spadefoot toad</name>
    <dbReference type="NCBI Taxonomy" id="61616"/>
    <lineage>
        <taxon>Eukaryota</taxon>
        <taxon>Metazoa</taxon>
        <taxon>Chordata</taxon>
        <taxon>Craniata</taxon>
        <taxon>Vertebrata</taxon>
        <taxon>Euteleostomi</taxon>
        <taxon>Amphibia</taxon>
        <taxon>Batrachia</taxon>
        <taxon>Anura</taxon>
        <taxon>Pelobatoidea</taxon>
        <taxon>Pelobatidae</taxon>
        <taxon>Pelobates</taxon>
    </lineage>
</organism>
<dbReference type="EC" id="2.5.1.61" evidence="6"/>
<evidence type="ECO:0000313" key="19">
    <source>
        <dbReference type="Proteomes" id="UP001295444"/>
    </source>
</evidence>
<dbReference type="Gene3D" id="3.40.190.10">
    <property type="entry name" value="Periplasmic binding protein-like II"/>
    <property type="match status" value="2"/>
</dbReference>
<dbReference type="FunFam" id="3.30.160.40:FF:000003">
    <property type="entry name" value="porphobilinogen deaminase isoform X1"/>
    <property type="match status" value="1"/>
</dbReference>
<evidence type="ECO:0000256" key="13">
    <source>
        <dbReference type="ARBA" id="ARBA00033064"/>
    </source>
</evidence>
<dbReference type="GO" id="GO:0005829">
    <property type="term" value="C:cytosol"/>
    <property type="evidence" value="ECO:0007669"/>
    <property type="project" value="UniProtKB-SubCell"/>
</dbReference>
<dbReference type="Pfam" id="PF03900">
    <property type="entry name" value="Porphobil_deamC"/>
    <property type="match status" value="1"/>
</dbReference>
<keyword evidence="9" id="KW-0597">Phosphoprotein</keyword>
<evidence type="ECO:0000256" key="1">
    <source>
        <dbReference type="ARBA" id="ARBA00001916"/>
    </source>
</evidence>
<comment type="pathway">
    <text evidence="3">Porphyrin-containing compound metabolism; protoporphyrin-IX biosynthesis; coproporphyrinogen-III from 5-aminolevulinate: step 2/4.</text>
</comment>
<evidence type="ECO:0000256" key="4">
    <source>
        <dbReference type="ARBA" id="ARBA00005638"/>
    </source>
</evidence>
<sequence length="371" mass="40952">MSQPVRAYCRVLSEKVAWAEIKQTSGQKDVIRVGTRKSQLARIQTDSVVEMLSKRFPAVRFEIVAMATTGDKILDTALSKIGEKSLFTKELEHALERNEVDLVVHSLKDLPTSLPPGFTIGAVCKRENPYDAVVFHPKYHGISLDMLPEKSIIGTSSLRRAAQLKKMFPQLEFKDIRGNLNTRLKKLDEQQDFSAIILATAGLSRMGWENRIGQILSPDICMYAVGQGALAVEVRAKDEDILRMVSALQDPQTVLRCIAERAFMKRLEGGCSVPVAVHTVIDESQLYLSGAVYSLDGSDCLKETMQTCMLFTQEGVEGPNDDTQHVGITALGVPRNALNAAERLGTELADLLLSQGAREILVVARQLNDSR</sequence>
<comment type="catalytic activity">
    <reaction evidence="14">
        <text>4 porphobilinogen + H2O = hydroxymethylbilane + 4 NH4(+)</text>
        <dbReference type="Rhea" id="RHEA:13185"/>
        <dbReference type="ChEBI" id="CHEBI:15377"/>
        <dbReference type="ChEBI" id="CHEBI:28938"/>
        <dbReference type="ChEBI" id="CHEBI:57845"/>
        <dbReference type="ChEBI" id="CHEBI:58126"/>
        <dbReference type="EC" id="2.5.1.61"/>
    </reaction>
    <physiologicalReaction direction="left-to-right" evidence="14">
        <dbReference type="Rhea" id="RHEA:13186"/>
    </physiologicalReaction>
</comment>
<dbReference type="Gene3D" id="3.30.160.40">
    <property type="entry name" value="Porphobilinogen deaminase, C-terminal domain"/>
    <property type="match status" value="1"/>
</dbReference>
<name>A0AAD1T5C4_PELCU</name>
<comment type="subunit">
    <text evidence="5">Monomer.</text>
</comment>
<dbReference type="InterPro" id="IPR022417">
    <property type="entry name" value="Porphobilin_deaminase_N"/>
</dbReference>
<dbReference type="HAMAP" id="MF_00260">
    <property type="entry name" value="Porphobil_deam"/>
    <property type="match status" value="1"/>
</dbReference>
<proteinExistence type="inferred from homology"/>
<dbReference type="CDD" id="cd13645">
    <property type="entry name" value="PBP2_HuPBGD_like"/>
    <property type="match status" value="1"/>
</dbReference>
<evidence type="ECO:0000313" key="18">
    <source>
        <dbReference type="EMBL" id="CAH2319533.1"/>
    </source>
</evidence>
<dbReference type="InterPro" id="IPR036803">
    <property type="entry name" value="Porphobilinogen_deaminase_C_sf"/>
</dbReference>
<evidence type="ECO:0000256" key="11">
    <source>
        <dbReference type="ARBA" id="ARBA00022990"/>
    </source>
</evidence>
<dbReference type="GO" id="GO:0004418">
    <property type="term" value="F:hydroxymethylbilane synthase activity"/>
    <property type="evidence" value="ECO:0007669"/>
    <property type="project" value="UniProtKB-EC"/>
</dbReference>
<dbReference type="PANTHER" id="PTHR11557">
    <property type="entry name" value="PORPHOBILINOGEN DEAMINASE"/>
    <property type="match status" value="1"/>
</dbReference>
<gene>
    <name evidence="18" type="ORF">PECUL_23A029802</name>
</gene>
<evidence type="ECO:0000256" key="12">
    <source>
        <dbReference type="ARBA" id="ARBA00023244"/>
    </source>
</evidence>
<keyword evidence="19" id="KW-1185">Reference proteome</keyword>
<comment type="cofactor">
    <cofactor evidence="1">
        <name>dipyrromethane</name>
        <dbReference type="ChEBI" id="CHEBI:60342"/>
    </cofactor>
</comment>
<evidence type="ECO:0000256" key="10">
    <source>
        <dbReference type="ARBA" id="ARBA00022679"/>
    </source>
</evidence>
<evidence type="ECO:0000259" key="16">
    <source>
        <dbReference type="Pfam" id="PF01379"/>
    </source>
</evidence>
<keyword evidence="10" id="KW-0808">Transferase</keyword>
<evidence type="ECO:0000256" key="2">
    <source>
        <dbReference type="ARBA" id="ARBA00004514"/>
    </source>
</evidence>
<accession>A0AAD1T5C4</accession>
<dbReference type="FunFam" id="3.40.190.10:FF:000260">
    <property type="entry name" value="Porphobilinogen deaminase"/>
    <property type="match status" value="1"/>
</dbReference>
<dbReference type="EMBL" id="OW240921">
    <property type="protein sequence ID" value="CAH2319533.1"/>
    <property type="molecule type" value="Genomic_DNA"/>
</dbReference>
<evidence type="ECO:0000256" key="8">
    <source>
        <dbReference type="ARBA" id="ARBA00022490"/>
    </source>
</evidence>
<evidence type="ECO:0000256" key="9">
    <source>
        <dbReference type="ARBA" id="ARBA00022553"/>
    </source>
</evidence>
<evidence type="ECO:0000256" key="15">
    <source>
        <dbReference type="ARBA" id="ARBA00057138"/>
    </source>
</evidence>
<dbReference type="GO" id="GO:0006783">
    <property type="term" value="P:heme biosynthetic process"/>
    <property type="evidence" value="ECO:0007669"/>
    <property type="project" value="TreeGrafter"/>
</dbReference>
<evidence type="ECO:0000256" key="5">
    <source>
        <dbReference type="ARBA" id="ARBA00011245"/>
    </source>
</evidence>
<dbReference type="SUPFAM" id="SSF54782">
    <property type="entry name" value="Porphobilinogen deaminase (hydroxymethylbilane synthase), C-terminal domain"/>
    <property type="match status" value="1"/>
</dbReference>
<keyword evidence="8" id="KW-0963">Cytoplasm</keyword>
<keyword evidence="12" id="KW-0627">Porphyrin biosynthesis</keyword>
<dbReference type="SUPFAM" id="SSF53850">
    <property type="entry name" value="Periplasmic binding protein-like II"/>
    <property type="match status" value="1"/>
</dbReference>
<evidence type="ECO:0000259" key="17">
    <source>
        <dbReference type="Pfam" id="PF03900"/>
    </source>
</evidence>
<dbReference type="InterPro" id="IPR000860">
    <property type="entry name" value="HemC"/>
</dbReference>
<dbReference type="PANTHER" id="PTHR11557:SF0">
    <property type="entry name" value="PORPHOBILINOGEN DEAMINASE"/>
    <property type="match status" value="1"/>
</dbReference>
<evidence type="ECO:0000256" key="6">
    <source>
        <dbReference type="ARBA" id="ARBA00012655"/>
    </source>
</evidence>
<dbReference type="PIRSF" id="PIRSF001438">
    <property type="entry name" value="4pyrrol_synth_OHMeBilane_synth"/>
    <property type="match status" value="1"/>
</dbReference>
<dbReference type="Pfam" id="PF01379">
    <property type="entry name" value="Porphobil_deam"/>
    <property type="match status" value="1"/>
</dbReference>
<protein>
    <recommendedName>
        <fullName evidence="7">Porphobilinogen deaminase</fullName>
        <ecNumber evidence="6">2.5.1.61</ecNumber>
    </recommendedName>
    <alternativeName>
        <fullName evidence="13">Hydroxymethylbilane synthase</fullName>
    </alternativeName>
</protein>
<dbReference type="AlphaFoldDB" id="A0AAD1T5C4"/>
<dbReference type="Proteomes" id="UP001295444">
    <property type="component" value="Chromosome 10"/>
</dbReference>
<feature type="domain" description="Porphobilinogen deaminase C-terminal" evidence="17">
    <location>
        <begin position="255"/>
        <end position="306"/>
    </location>
</feature>
<evidence type="ECO:0000256" key="14">
    <source>
        <dbReference type="ARBA" id="ARBA00051139"/>
    </source>
</evidence>
<evidence type="ECO:0000256" key="7">
    <source>
        <dbReference type="ARBA" id="ARBA00016519"/>
    </source>
</evidence>
<comment type="similarity">
    <text evidence="4">Belongs to the HMBS family.</text>
</comment>